<keyword evidence="5" id="KW-0864">Zinc transport</keyword>
<evidence type="ECO:0000256" key="5">
    <source>
        <dbReference type="ARBA" id="ARBA00022906"/>
    </source>
</evidence>
<protein>
    <recommendedName>
        <fullName evidence="2">High-affinity zinc uptake system protein ZnuA</fullName>
    </recommendedName>
</protein>
<dbReference type="Proteomes" id="UP001549164">
    <property type="component" value="Unassembled WGS sequence"/>
</dbReference>
<dbReference type="Pfam" id="PF01297">
    <property type="entry name" value="ZnuA"/>
    <property type="match status" value="1"/>
</dbReference>
<sequence length="335" mass="35912">MKSLKMLLLTTAVVSAAGAAMADDSLKVVTSIKPLYALTTALTAGTETETTLLVKGAASPHTYSMTPSEARALQNADVVFWIGPALEHFLEKPLDALGGNATLVELEDAPGVETLAPREGGAFEAHDHDHEGHDHDGEDHAHHDEDEHDDHEAHAEDGHHHDGEVDPHMWLDPLNAKAFAATMAETLAASDPANAEIYADNAEKLEDRLDGLTADIQTQIDSVSAKPYVVFHDAYHYFGHRFGVEAAGSITVNPEAPPSAQRIREIHDKLTNLGAACVFSEPQFPPKIINTVIEGTDARTGVLDPLGAGLEDGPDLYFVLLENLASNLTDCFVAE</sequence>
<keyword evidence="10" id="KW-1185">Reference proteome</keyword>
<feature type="signal peptide" evidence="8">
    <location>
        <begin position="1"/>
        <end position="22"/>
    </location>
</feature>
<dbReference type="EMBL" id="JBEPLY010000018">
    <property type="protein sequence ID" value="MET3601924.1"/>
    <property type="molecule type" value="Genomic_DNA"/>
</dbReference>
<evidence type="ECO:0000256" key="7">
    <source>
        <dbReference type="SAM" id="MobiDB-lite"/>
    </source>
</evidence>
<evidence type="ECO:0000256" key="1">
    <source>
        <dbReference type="ARBA" id="ARBA00011028"/>
    </source>
</evidence>
<feature type="region of interest" description="Disordered" evidence="7">
    <location>
        <begin position="123"/>
        <end position="169"/>
    </location>
</feature>
<evidence type="ECO:0000313" key="10">
    <source>
        <dbReference type="Proteomes" id="UP001549164"/>
    </source>
</evidence>
<feature type="compositionally biased region" description="Basic and acidic residues" evidence="7">
    <location>
        <begin position="124"/>
        <end position="169"/>
    </location>
</feature>
<dbReference type="InterPro" id="IPR050492">
    <property type="entry name" value="Bact_metal-bind_prot9"/>
</dbReference>
<gene>
    <name evidence="9" type="ORF">ABID12_003888</name>
</gene>
<evidence type="ECO:0000313" key="9">
    <source>
        <dbReference type="EMBL" id="MET3601924.1"/>
    </source>
</evidence>
<dbReference type="InterPro" id="IPR006127">
    <property type="entry name" value="ZnuA-like"/>
</dbReference>
<keyword evidence="5" id="KW-0406">Ion transport</keyword>
<evidence type="ECO:0000256" key="3">
    <source>
        <dbReference type="ARBA" id="ARBA00022448"/>
    </source>
</evidence>
<comment type="caution">
    <text evidence="9">The sequence shown here is derived from an EMBL/GenBank/DDBJ whole genome shotgun (WGS) entry which is preliminary data.</text>
</comment>
<feature type="chain" id="PRO_5047497758" description="High-affinity zinc uptake system protein ZnuA" evidence="8">
    <location>
        <begin position="23"/>
        <end position="335"/>
    </location>
</feature>
<keyword evidence="4 8" id="KW-0732">Signal</keyword>
<dbReference type="PANTHER" id="PTHR42953:SF3">
    <property type="entry name" value="HIGH-AFFINITY ZINC UPTAKE SYSTEM PROTEIN ZNUA"/>
    <property type="match status" value="1"/>
</dbReference>
<reference evidence="9 10" key="1">
    <citation type="submission" date="2024-06" db="EMBL/GenBank/DDBJ databases">
        <title>Genomic Encyclopedia of Type Strains, Phase IV (KMG-IV): sequencing the most valuable type-strain genomes for metagenomic binning, comparative biology and taxonomic classification.</title>
        <authorList>
            <person name="Goeker M."/>
        </authorList>
    </citation>
    <scope>NUCLEOTIDE SEQUENCE [LARGE SCALE GENOMIC DNA]</scope>
    <source>
        <strain evidence="9 10">DSM 28102</strain>
    </source>
</reference>
<keyword evidence="6" id="KW-0175">Coiled coil</keyword>
<evidence type="ECO:0000256" key="2">
    <source>
        <dbReference type="ARBA" id="ARBA00015915"/>
    </source>
</evidence>
<keyword evidence="3" id="KW-0813">Transport</keyword>
<dbReference type="RefSeq" id="WP_354435719.1">
    <property type="nucleotide sequence ID" value="NZ_JBEPLY010000018.1"/>
</dbReference>
<accession>A0ABV2IG77</accession>
<evidence type="ECO:0000256" key="8">
    <source>
        <dbReference type="SAM" id="SignalP"/>
    </source>
</evidence>
<evidence type="ECO:0000256" key="6">
    <source>
        <dbReference type="SAM" id="Coils"/>
    </source>
</evidence>
<feature type="coiled-coil region" evidence="6">
    <location>
        <begin position="195"/>
        <end position="222"/>
    </location>
</feature>
<keyword evidence="5" id="KW-0862">Zinc</keyword>
<name>A0ABV2IG77_9HYPH</name>
<proteinExistence type="inferred from homology"/>
<organism evidence="9 10">
    <name type="scientific">Martelella mangrovi</name>
    <dbReference type="NCBI Taxonomy" id="1397477"/>
    <lineage>
        <taxon>Bacteria</taxon>
        <taxon>Pseudomonadati</taxon>
        <taxon>Pseudomonadota</taxon>
        <taxon>Alphaproteobacteria</taxon>
        <taxon>Hyphomicrobiales</taxon>
        <taxon>Aurantimonadaceae</taxon>
        <taxon>Martelella</taxon>
    </lineage>
</organism>
<comment type="similarity">
    <text evidence="1">Belongs to the bacterial solute-binding protein 9 family.</text>
</comment>
<dbReference type="PANTHER" id="PTHR42953">
    <property type="entry name" value="HIGH-AFFINITY ZINC UPTAKE SYSTEM PROTEIN ZNUA-RELATED"/>
    <property type="match status" value="1"/>
</dbReference>
<evidence type="ECO:0000256" key="4">
    <source>
        <dbReference type="ARBA" id="ARBA00022729"/>
    </source>
</evidence>
<dbReference type="Gene3D" id="3.40.50.1980">
    <property type="entry name" value="Nitrogenase molybdenum iron protein domain"/>
    <property type="match status" value="3"/>
</dbReference>
<dbReference type="SUPFAM" id="SSF53807">
    <property type="entry name" value="Helical backbone' metal receptor"/>
    <property type="match status" value="1"/>
</dbReference>